<evidence type="ECO:0000256" key="4">
    <source>
        <dbReference type="ARBA" id="ARBA00022827"/>
    </source>
</evidence>
<dbReference type="PANTHER" id="PTHR42973:SF39">
    <property type="entry name" value="FAD-BINDING PCMH-TYPE DOMAIN-CONTAINING PROTEIN"/>
    <property type="match status" value="1"/>
</dbReference>
<reference evidence="8" key="1">
    <citation type="journal article" date="2021" name="Nat. Commun.">
        <title>Genetic determinants of endophytism in the Arabidopsis root mycobiome.</title>
        <authorList>
            <person name="Mesny F."/>
            <person name="Miyauchi S."/>
            <person name="Thiergart T."/>
            <person name="Pickel B."/>
            <person name="Atanasova L."/>
            <person name="Karlsson M."/>
            <person name="Huettel B."/>
            <person name="Barry K.W."/>
            <person name="Haridas S."/>
            <person name="Chen C."/>
            <person name="Bauer D."/>
            <person name="Andreopoulos W."/>
            <person name="Pangilinan J."/>
            <person name="LaButti K."/>
            <person name="Riley R."/>
            <person name="Lipzen A."/>
            <person name="Clum A."/>
            <person name="Drula E."/>
            <person name="Henrissat B."/>
            <person name="Kohler A."/>
            <person name="Grigoriev I.V."/>
            <person name="Martin F.M."/>
            <person name="Hacquard S."/>
        </authorList>
    </citation>
    <scope>NUCLEOTIDE SEQUENCE</scope>
    <source>
        <strain evidence="8">MPI-CAGE-CH-0235</strain>
    </source>
</reference>
<protein>
    <recommendedName>
        <fullName evidence="7">FAD-binding PCMH-type domain-containing protein</fullName>
    </recommendedName>
</protein>
<dbReference type="InterPro" id="IPR016166">
    <property type="entry name" value="FAD-bd_PCMH"/>
</dbReference>
<feature type="domain" description="FAD-binding PCMH-type" evidence="7">
    <location>
        <begin position="115"/>
        <end position="298"/>
    </location>
</feature>
<dbReference type="GO" id="GO:0016491">
    <property type="term" value="F:oxidoreductase activity"/>
    <property type="evidence" value="ECO:0007669"/>
    <property type="project" value="UniProtKB-KW"/>
</dbReference>
<keyword evidence="6" id="KW-0732">Signal</keyword>
<dbReference type="AlphaFoldDB" id="A0A8K0T997"/>
<dbReference type="OrthoDB" id="9983560at2759"/>
<keyword evidence="9" id="KW-1185">Reference proteome</keyword>
<accession>A0A8K0T997</accession>
<dbReference type="EMBL" id="JAGPNK010000001">
    <property type="protein sequence ID" value="KAH7329662.1"/>
    <property type="molecule type" value="Genomic_DNA"/>
</dbReference>
<proteinExistence type="inferred from homology"/>
<dbReference type="InterPro" id="IPR050416">
    <property type="entry name" value="FAD-linked_Oxidoreductase"/>
</dbReference>
<dbReference type="Pfam" id="PF01565">
    <property type="entry name" value="FAD_binding_4"/>
    <property type="match status" value="1"/>
</dbReference>
<feature type="signal peptide" evidence="6">
    <location>
        <begin position="1"/>
        <end position="22"/>
    </location>
</feature>
<evidence type="ECO:0000256" key="2">
    <source>
        <dbReference type="ARBA" id="ARBA00005466"/>
    </source>
</evidence>
<organism evidence="8 9">
    <name type="scientific">Stachybotrys elegans</name>
    <dbReference type="NCBI Taxonomy" id="80388"/>
    <lineage>
        <taxon>Eukaryota</taxon>
        <taxon>Fungi</taxon>
        <taxon>Dikarya</taxon>
        <taxon>Ascomycota</taxon>
        <taxon>Pezizomycotina</taxon>
        <taxon>Sordariomycetes</taxon>
        <taxon>Hypocreomycetidae</taxon>
        <taxon>Hypocreales</taxon>
        <taxon>Stachybotryaceae</taxon>
        <taxon>Stachybotrys</taxon>
    </lineage>
</organism>
<comment type="cofactor">
    <cofactor evidence="1">
        <name>FAD</name>
        <dbReference type="ChEBI" id="CHEBI:57692"/>
    </cofactor>
</comment>
<dbReference type="InterPro" id="IPR016169">
    <property type="entry name" value="FAD-bd_PCMH_sub2"/>
</dbReference>
<comment type="similarity">
    <text evidence="2">Belongs to the oxygen-dependent FAD-linked oxidoreductase family.</text>
</comment>
<dbReference type="PANTHER" id="PTHR42973">
    <property type="entry name" value="BINDING OXIDOREDUCTASE, PUTATIVE (AFU_ORTHOLOGUE AFUA_1G17690)-RELATED"/>
    <property type="match status" value="1"/>
</dbReference>
<gene>
    <name evidence="8" type="ORF">B0I35DRAFT_487662</name>
</gene>
<sequence length="596" mass="65426">MGAKSLITPILVLSLLPSFGQTSCTRCKAYPGTTSWPTVETWGQLNDTVAGRLMRPVPPGSVCHAEQPFYDEEQCIKVAQQWSVYEFHVQDPISVMWDVYSNNTCLPDPRVPCSGDGYPSYVINATRPEHVKAGVDFARENNIRLIVKSTGHDFLGRSIAPGSLSIWVHHLNKIEHHPNKFVLAGSGKIIPVDAVTVGGGAQMYDIYTATASRNRTIVGGGGKSVGISGYITGGGHSVLAPRYGLAADNVLQMEIVIPNGDIITVNEDQNSDLFWALRGGGGSTFGVITSITLQTHPSPSILSVSWAAITSSEASFALDFVTYLMSQLPYLSDSGFSGYNRVSKNTPSPVNIPGGPENITGIYGNLILQDVHDVNAVESILRPINETIHQRWGLAAFMFQQATQYDSFLDWFEDHYDRGSAGGQGYMGSRLFDKHSLTDDTASLKNALSPILDKHGGFNPFLVIGKGVQEAIPRGGSNAANPALRTSYIHSLFVQAFPPFNPTAEAEIIESFHESLQILKDITPSGGTYLNEAFPYEREWQQAFWGRNYKRLSQIKRAVDPDDVFWCLPCIAYDRWEETSNGRLCRAEHKVREICD</sequence>
<evidence type="ECO:0000256" key="1">
    <source>
        <dbReference type="ARBA" id="ARBA00001974"/>
    </source>
</evidence>
<dbReference type="SUPFAM" id="SSF56176">
    <property type="entry name" value="FAD-binding/transporter-associated domain-like"/>
    <property type="match status" value="1"/>
</dbReference>
<keyword evidence="3" id="KW-0285">Flavoprotein</keyword>
<dbReference type="GO" id="GO:0071949">
    <property type="term" value="F:FAD binding"/>
    <property type="evidence" value="ECO:0007669"/>
    <property type="project" value="InterPro"/>
</dbReference>
<dbReference type="Proteomes" id="UP000813444">
    <property type="component" value="Unassembled WGS sequence"/>
</dbReference>
<dbReference type="InterPro" id="IPR012951">
    <property type="entry name" value="BBE"/>
</dbReference>
<evidence type="ECO:0000313" key="9">
    <source>
        <dbReference type="Proteomes" id="UP000813444"/>
    </source>
</evidence>
<dbReference type="PROSITE" id="PS51387">
    <property type="entry name" value="FAD_PCMH"/>
    <property type="match status" value="1"/>
</dbReference>
<comment type="caution">
    <text evidence="8">The sequence shown here is derived from an EMBL/GenBank/DDBJ whole genome shotgun (WGS) entry which is preliminary data.</text>
</comment>
<dbReference type="InterPro" id="IPR006094">
    <property type="entry name" value="Oxid_FAD_bind_N"/>
</dbReference>
<evidence type="ECO:0000313" key="8">
    <source>
        <dbReference type="EMBL" id="KAH7329662.1"/>
    </source>
</evidence>
<feature type="chain" id="PRO_5035422860" description="FAD-binding PCMH-type domain-containing protein" evidence="6">
    <location>
        <begin position="23"/>
        <end position="596"/>
    </location>
</feature>
<evidence type="ECO:0000256" key="6">
    <source>
        <dbReference type="SAM" id="SignalP"/>
    </source>
</evidence>
<name>A0A8K0T997_9HYPO</name>
<dbReference type="InterPro" id="IPR036318">
    <property type="entry name" value="FAD-bd_PCMH-like_sf"/>
</dbReference>
<dbReference type="Gene3D" id="3.30.465.10">
    <property type="match status" value="2"/>
</dbReference>
<keyword evidence="4" id="KW-0274">FAD</keyword>
<evidence type="ECO:0000256" key="3">
    <source>
        <dbReference type="ARBA" id="ARBA00022630"/>
    </source>
</evidence>
<evidence type="ECO:0000259" key="7">
    <source>
        <dbReference type="PROSITE" id="PS51387"/>
    </source>
</evidence>
<keyword evidence="5" id="KW-0560">Oxidoreductase</keyword>
<dbReference type="Pfam" id="PF08031">
    <property type="entry name" value="BBE"/>
    <property type="match status" value="1"/>
</dbReference>
<evidence type="ECO:0000256" key="5">
    <source>
        <dbReference type="ARBA" id="ARBA00023002"/>
    </source>
</evidence>